<name>A0AA43XMF0_9CLOT</name>
<dbReference type="Proteomes" id="UP000449710">
    <property type="component" value="Unassembled WGS sequence"/>
</dbReference>
<dbReference type="PANTHER" id="PTHR48043">
    <property type="entry name" value="EG:EG0003.4 PROTEIN-RELATED"/>
    <property type="match status" value="1"/>
</dbReference>
<dbReference type="SUPFAM" id="SSF53756">
    <property type="entry name" value="UDP-Glycosyltransferase/glycogen phosphorylase"/>
    <property type="match status" value="1"/>
</dbReference>
<feature type="coiled-coil region" evidence="3">
    <location>
        <begin position="179"/>
        <end position="206"/>
    </location>
</feature>
<evidence type="ECO:0000313" key="6">
    <source>
        <dbReference type="Proteomes" id="UP000449710"/>
    </source>
</evidence>
<evidence type="ECO:0000256" key="2">
    <source>
        <dbReference type="ARBA" id="ARBA00022679"/>
    </source>
</evidence>
<proteinExistence type="predicted"/>
<protein>
    <submittedName>
        <fullName evidence="5">Glycosyltransferase family 1 protein</fullName>
    </submittedName>
</protein>
<dbReference type="AlphaFoldDB" id="A0AA43XMF0"/>
<dbReference type="Gene3D" id="3.40.50.2000">
    <property type="entry name" value="Glycogen Phosphorylase B"/>
    <property type="match status" value="2"/>
</dbReference>
<dbReference type="GO" id="GO:0008194">
    <property type="term" value="F:UDP-glycosyltransferase activity"/>
    <property type="evidence" value="ECO:0007669"/>
    <property type="project" value="InterPro"/>
</dbReference>
<dbReference type="GO" id="GO:0016758">
    <property type="term" value="F:hexosyltransferase activity"/>
    <property type="evidence" value="ECO:0007669"/>
    <property type="project" value="UniProtKB-ARBA"/>
</dbReference>
<evidence type="ECO:0000313" key="5">
    <source>
        <dbReference type="EMBL" id="NBG88625.1"/>
    </source>
</evidence>
<gene>
    <name evidence="5" type="ORF">ISALK_08925</name>
</gene>
<reference evidence="5 6" key="1">
    <citation type="submission" date="2019-04" db="EMBL/GenBank/DDBJ databases">
        <title>Isachenkonia alkalipeptolytica gen. nov. sp. nov. a new anaerobic, alkiliphilic organothrophic bacterium capable to reduce synthesized ferrihydrite isolated from a soda lake.</title>
        <authorList>
            <person name="Toshchakov S.V."/>
            <person name="Zavarzina D.G."/>
            <person name="Zhilina T.N."/>
            <person name="Kostrikina N.A."/>
            <person name="Kublanov I.V."/>
        </authorList>
    </citation>
    <scope>NUCLEOTIDE SEQUENCE [LARGE SCALE GENOMIC DNA]</scope>
    <source>
        <strain evidence="5 6">Z-1701</strain>
    </source>
</reference>
<dbReference type="InterPro" id="IPR002213">
    <property type="entry name" value="UDP_glucos_trans"/>
</dbReference>
<dbReference type="InterPro" id="IPR010610">
    <property type="entry name" value="EryCIII-like_C"/>
</dbReference>
<dbReference type="RefSeq" id="WP_160721413.1">
    <property type="nucleotide sequence ID" value="NZ_SUMG01000009.1"/>
</dbReference>
<feature type="domain" description="Erythromycin biosynthesis protein CIII-like C-terminal" evidence="4">
    <location>
        <begin position="336"/>
        <end position="415"/>
    </location>
</feature>
<dbReference type="EMBL" id="SUMG01000009">
    <property type="protein sequence ID" value="NBG88625.1"/>
    <property type="molecule type" value="Genomic_DNA"/>
</dbReference>
<keyword evidence="6" id="KW-1185">Reference proteome</keyword>
<comment type="caution">
    <text evidence="5">The sequence shown here is derived from an EMBL/GenBank/DDBJ whole genome shotgun (WGS) entry which is preliminary data.</text>
</comment>
<evidence type="ECO:0000256" key="3">
    <source>
        <dbReference type="SAM" id="Coils"/>
    </source>
</evidence>
<sequence>MTSAKKRIIILSPPFYSHFHPLKTLGKALKAQGAQVGVACSEGFRREIEAAGLRFYPLNINTNQNTGIAKNTDQDREEKKRLEEFFEATYHGPVKTLITQGEHRIRDMFSNPGELIHALRKLQETQEGDLFIVDQLSYGATLALIGLEIPFITFCPPHPATIQSKEGVNGLTEHWPAVLEPSEEEKRELKNKQEEVNQRFRKAFTEVFHHHFPHREIPGGFFESPFSLTSPRGVLFNYPSFPDDGHSKGKERERGVPAYYLHYCFEPEELKEPLRSRVKKEPGRKVLISFGTFLSERRDVIERLMEGFLDQEDDWHIYVAVGGNSEFFNRFDSRRVTKASFLPQKALMPHMDLVVHHGGANSFTETLYYGKPMMILPFSSDQFAVAFDAQENKIGAVLDPNHITKEAFDAAMEKLRSREVNQALQFWREKAVEKGPRKGARWILELMS</sequence>
<keyword evidence="2" id="KW-0808">Transferase</keyword>
<evidence type="ECO:0000259" key="4">
    <source>
        <dbReference type="Pfam" id="PF06722"/>
    </source>
</evidence>
<organism evidence="5 6">
    <name type="scientific">Isachenkonia alkalipeptolytica</name>
    <dbReference type="NCBI Taxonomy" id="2565777"/>
    <lineage>
        <taxon>Bacteria</taxon>
        <taxon>Bacillati</taxon>
        <taxon>Bacillota</taxon>
        <taxon>Clostridia</taxon>
        <taxon>Eubacteriales</taxon>
        <taxon>Clostridiaceae</taxon>
        <taxon>Isachenkonia</taxon>
    </lineage>
</organism>
<dbReference type="Pfam" id="PF06722">
    <property type="entry name" value="EryCIII-like_C"/>
    <property type="match status" value="1"/>
</dbReference>
<keyword evidence="1" id="KW-0328">Glycosyltransferase</keyword>
<evidence type="ECO:0000256" key="1">
    <source>
        <dbReference type="ARBA" id="ARBA00022676"/>
    </source>
</evidence>
<keyword evidence="3" id="KW-0175">Coiled coil</keyword>
<dbReference type="InterPro" id="IPR050271">
    <property type="entry name" value="UDP-glycosyltransferase"/>
</dbReference>
<accession>A0AA43XMF0</accession>
<dbReference type="CDD" id="cd03784">
    <property type="entry name" value="GT1_Gtf-like"/>
    <property type="match status" value="1"/>
</dbReference>
<dbReference type="PANTHER" id="PTHR48043:SF145">
    <property type="entry name" value="FI06409P-RELATED"/>
    <property type="match status" value="1"/>
</dbReference>